<sequence length="98" mass="10389">MMGAGNASCTKYNTNVNLNSGGGDKKQGITSRVGLDNWANVAIQTYSNGYGRNKLFVMNQLGGVGAGKSMFNGRFTQVDGVHSAGTPSYYVSETNVFH</sequence>
<dbReference type="AlphaFoldDB" id="A0A6C0AGZ1"/>
<protein>
    <submittedName>
        <fullName evidence="1">Uncharacterized protein</fullName>
    </submittedName>
</protein>
<accession>A0A6C0AGZ1</accession>
<dbReference type="EMBL" id="MN740625">
    <property type="protein sequence ID" value="QHS79077.1"/>
    <property type="molecule type" value="Genomic_DNA"/>
</dbReference>
<reference evidence="1" key="1">
    <citation type="journal article" date="2020" name="Nature">
        <title>Giant virus diversity and host interactions through global metagenomics.</title>
        <authorList>
            <person name="Schulz F."/>
            <person name="Roux S."/>
            <person name="Paez-Espino D."/>
            <person name="Jungbluth S."/>
            <person name="Walsh D.A."/>
            <person name="Denef V.J."/>
            <person name="McMahon K.D."/>
            <person name="Konstantinidis K.T."/>
            <person name="Eloe-Fadrosh E.A."/>
            <person name="Kyrpides N.C."/>
            <person name="Woyke T."/>
        </authorList>
    </citation>
    <scope>NUCLEOTIDE SEQUENCE</scope>
    <source>
        <strain evidence="1">GVMAG-S-1035118-87</strain>
    </source>
</reference>
<organism evidence="1">
    <name type="scientific">viral metagenome</name>
    <dbReference type="NCBI Taxonomy" id="1070528"/>
    <lineage>
        <taxon>unclassified sequences</taxon>
        <taxon>metagenomes</taxon>
        <taxon>organismal metagenomes</taxon>
    </lineage>
</organism>
<name>A0A6C0AGZ1_9ZZZZ</name>
<proteinExistence type="predicted"/>
<evidence type="ECO:0000313" key="1">
    <source>
        <dbReference type="EMBL" id="QHS79077.1"/>
    </source>
</evidence>